<feature type="transmembrane region" description="Helical" evidence="7">
    <location>
        <begin position="334"/>
        <end position="355"/>
    </location>
</feature>
<feature type="transmembrane region" description="Helical" evidence="7">
    <location>
        <begin position="361"/>
        <end position="384"/>
    </location>
</feature>
<dbReference type="OMA" id="WHYLGLV"/>
<feature type="transmembrane region" description="Helical" evidence="7">
    <location>
        <begin position="248"/>
        <end position="268"/>
    </location>
</feature>
<dbReference type="STRING" id="4829.A0A163IVQ1"/>
<keyword evidence="2" id="KW-0813">Transport</keyword>
<dbReference type="PANTHER" id="PTHR23502:SF132">
    <property type="entry name" value="POLYAMINE TRANSPORTER 2-RELATED"/>
    <property type="match status" value="1"/>
</dbReference>
<evidence type="ECO:0000256" key="5">
    <source>
        <dbReference type="ARBA" id="ARBA00023136"/>
    </source>
</evidence>
<dbReference type="Pfam" id="PF07690">
    <property type="entry name" value="MFS_1"/>
    <property type="match status" value="1"/>
</dbReference>
<organism evidence="8">
    <name type="scientific">Absidia glauca</name>
    <name type="common">Pin mould</name>
    <dbReference type="NCBI Taxonomy" id="4829"/>
    <lineage>
        <taxon>Eukaryota</taxon>
        <taxon>Fungi</taxon>
        <taxon>Fungi incertae sedis</taxon>
        <taxon>Mucoromycota</taxon>
        <taxon>Mucoromycotina</taxon>
        <taxon>Mucoromycetes</taxon>
        <taxon>Mucorales</taxon>
        <taxon>Cunninghamellaceae</taxon>
        <taxon>Absidia</taxon>
    </lineage>
</organism>
<feature type="transmembrane region" description="Helical" evidence="7">
    <location>
        <begin position="131"/>
        <end position="155"/>
    </location>
</feature>
<dbReference type="AlphaFoldDB" id="A0A163IVQ1"/>
<gene>
    <name evidence="8" type="primary">ABSGL_00985.1 scaffold 1128</name>
</gene>
<dbReference type="GO" id="GO:0022857">
    <property type="term" value="F:transmembrane transporter activity"/>
    <property type="evidence" value="ECO:0007669"/>
    <property type="project" value="InterPro"/>
</dbReference>
<dbReference type="SUPFAM" id="SSF103473">
    <property type="entry name" value="MFS general substrate transporter"/>
    <property type="match status" value="1"/>
</dbReference>
<dbReference type="Proteomes" id="UP000078561">
    <property type="component" value="Unassembled WGS sequence"/>
</dbReference>
<feature type="transmembrane region" description="Helical" evidence="7">
    <location>
        <begin position="90"/>
        <end position="111"/>
    </location>
</feature>
<dbReference type="EMBL" id="LT550437">
    <property type="protein sequence ID" value="SAL95644.1"/>
    <property type="molecule type" value="Genomic_DNA"/>
</dbReference>
<evidence type="ECO:0000256" key="6">
    <source>
        <dbReference type="SAM" id="MobiDB-lite"/>
    </source>
</evidence>
<dbReference type="InParanoid" id="A0A163IVQ1"/>
<feature type="region of interest" description="Disordered" evidence="6">
    <location>
        <begin position="1"/>
        <end position="22"/>
    </location>
</feature>
<sequence length="465" mass="51225">MSDIEKGQKAVMEHQGVSGNEKGDLAFEDEHLHDHTTVRNSQEFVSLHDDSKKESSLEEDTRDHWWQFWKSDTEQLKMKPVDFPRRTKRLILMTIALATLIAPLSTTIYMPALVDIQTAFGTNDTTMNATLSAFTFTIAVCVMSLGAGTIGDVFAAEERGRAFAMYATGPLLGPALGYESTPIIGGYLNLGLGWRSNLAFVAIYGLIIWVFILFFLPETMRPAPTLPGQPVVKPNLRNPLSALVYFKYANISLSIFFSGLSFMFFYLVNTTFTRTLATQYHLDTGTIGLCYLPLAFGAMVGNQLGGRLSDHIYNKRVAAAKANGDNQAYPEMRISGLIIIMSVALACCGYVAYGWCTQKNVHYAFALVSIFFLAIGLMTPTVIMNTYMVDSFKGRSAAVMACSSLVRFSFAGIGSLIASDLQHALGDGILFTICGGLLILLSSSIFYIKSRPQKWLDQRLQDGHT</sequence>
<keyword evidence="5 7" id="KW-0472">Membrane</keyword>
<evidence type="ECO:0000313" key="9">
    <source>
        <dbReference type="Proteomes" id="UP000078561"/>
    </source>
</evidence>
<feature type="transmembrane region" description="Helical" evidence="7">
    <location>
        <begin position="429"/>
        <end position="448"/>
    </location>
</feature>
<proteinExistence type="predicted"/>
<keyword evidence="3 7" id="KW-0812">Transmembrane</keyword>
<dbReference type="InterPro" id="IPR036259">
    <property type="entry name" value="MFS_trans_sf"/>
</dbReference>
<evidence type="ECO:0000256" key="7">
    <source>
        <dbReference type="SAM" id="Phobius"/>
    </source>
</evidence>
<evidence type="ECO:0000256" key="1">
    <source>
        <dbReference type="ARBA" id="ARBA00004141"/>
    </source>
</evidence>
<dbReference type="GO" id="GO:0005886">
    <property type="term" value="C:plasma membrane"/>
    <property type="evidence" value="ECO:0007669"/>
    <property type="project" value="TreeGrafter"/>
</dbReference>
<feature type="transmembrane region" description="Helical" evidence="7">
    <location>
        <begin position="396"/>
        <end position="417"/>
    </location>
</feature>
<evidence type="ECO:0008006" key="10">
    <source>
        <dbReference type="Google" id="ProtNLM"/>
    </source>
</evidence>
<dbReference type="Gene3D" id="1.20.1720.10">
    <property type="entry name" value="Multidrug resistance protein D"/>
    <property type="match status" value="2"/>
</dbReference>
<feature type="transmembrane region" description="Helical" evidence="7">
    <location>
        <begin position="198"/>
        <end position="216"/>
    </location>
</feature>
<evidence type="ECO:0000256" key="4">
    <source>
        <dbReference type="ARBA" id="ARBA00022989"/>
    </source>
</evidence>
<feature type="compositionally biased region" description="Basic and acidic residues" evidence="6">
    <location>
        <begin position="1"/>
        <end position="12"/>
    </location>
</feature>
<accession>A0A163IVQ1</accession>
<name>A0A163IVQ1_ABSGL</name>
<dbReference type="PANTHER" id="PTHR23502">
    <property type="entry name" value="MAJOR FACILITATOR SUPERFAMILY"/>
    <property type="match status" value="1"/>
</dbReference>
<reference evidence="8" key="1">
    <citation type="submission" date="2016-04" db="EMBL/GenBank/DDBJ databases">
        <authorList>
            <person name="Evans L.H."/>
            <person name="Alamgir A."/>
            <person name="Owens N."/>
            <person name="Weber N.D."/>
            <person name="Virtaneva K."/>
            <person name="Barbian K."/>
            <person name="Babar A."/>
            <person name="Rosenke K."/>
        </authorList>
    </citation>
    <scope>NUCLEOTIDE SEQUENCE [LARGE SCALE GENOMIC DNA]</scope>
    <source>
        <strain evidence="8">CBS 101.48</strain>
    </source>
</reference>
<evidence type="ECO:0000256" key="3">
    <source>
        <dbReference type="ARBA" id="ARBA00022692"/>
    </source>
</evidence>
<keyword evidence="4 7" id="KW-1133">Transmembrane helix</keyword>
<evidence type="ECO:0000256" key="2">
    <source>
        <dbReference type="ARBA" id="ARBA00022448"/>
    </source>
</evidence>
<comment type="subcellular location">
    <subcellularLocation>
        <location evidence="1">Membrane</location>
        <topology evidence="1">Multi-pass membrane protein</topology>
    </subcellularLocation>
</comment>
<dbReference type="OrthoDB" id="440553at2759"/>
<dbReference type="InterPro" id="IPR011701">
    <property type="entry name" value="MFS"/>
</dbReference>
<protein>
    <recommendedName>
        <fullName evidence="10">Major facilitator superfamily (MFS) profile domain-containing protein</fullName>
    </recommendedName>
</protein>
<evidence type="ECO:0000313" key="8">
    <source>
        <dbReference type="EMBL" id="SAL95644.1"/>
    </source>
</evidence>
<keyword evidence="9" id="KW-1185">Reference proteome</keyword>